<comment type="caution">
    <text evidence="2">The sequence shown here is derived from an EMBL/GenBank/DDBJ whole genome shotgun (WGS) entry which is preliminary data.</text>
</comment>
<evidence type="ECO:0000259" key="1">
    <source>
        <dbReference type="Pfam" id="PF13577"/>
    </source>
</evidence>
<dbReference type="SUPFAM" id="SSF54427">
    <property type="entry name" value="NTF2-like"/>
    <property type="match status" value="1"/>
</dbReference>
<reference evidence="3" key="1">
    <citation type="journal article" date="2019" name="Int. J. Syst. Evol. Microbiol.">
        <title>The Global Catalogue of Microorganisms (GCM) 10K type strain sequencing project: providing services to taxonomists for standard genome sequencing and annotation.</title>
        <authorList>
            <consortium name="The Broad Institute Genomics Platform"/>
            <consortium name="The Broad Institute Genome Sequencing Center for Infectious Disease"/>
            <person name="Wu L."/>
            <person name="Ma J."/>
        </authorList>
    </citation>
    <scope>NUCLEOTIDE SEQUENCE [LARGE SCALE GENOMIC DNA]</scope>
    <source>
        <strain evidence="3">Q85</strain>
    </source>
</reference>
<dbReference type="InterPro" id="IPR037401">
    <property type="entry name" value="SnoaL-like"/>
</dbReference>
<name>A0ABW4NKN5_9SPHN</name>
<evidence type="ECO:0000313" key="3">
    <source>
        <dbReference type="Proteomes" id="UP001597283"/>
    </source>
</evidence>
<keyword evidence="3" id="KW-1185">Reference proteome</keyword>
<dbReference type="CDD" id="cd00531">
    <property type="entry name" value="NTF2_like"/>
    <property type="match status" value="1"/>
</dbReference>
<dbReference type="EMBL" id="JBHUFC010000025">
    <property type="protein sequence ID" value="MFD1789880.1"/>
    <property type="molecule type" value="Genomic_DNA"/>
</dbReference>
<dbReference type="InterPro" id="IPR032710">
    <property type="entry name" value="NTF2-like_dom_sf"/>
</dbReference>
<sequence length="123" mass="13431">MGVEHACAKLIARYANLNDAGDWAGVAALYAVDGRMARPTAPDDWITGRDAILAAFRARPARTTRHLCSNIVVDVLSSDSAVAESAMALFLPGEPPKLGGFYDRFVREDGKWLFAERRGFLSF</sequence>
<accession>A0ABW4NKN5</accession>
<dbReference type="Pfam" id="PF13577">
    <property type="entry name" value="SnoaL_4"/>
    <property type="match status" value="1"/>
</dbReference>
<evidence type="ECO:0000313" key="2">
    <source>
        <dbReference type="EMBL" id="MFD1789880.1"/>
    </source>
</evidence>
<dbReference type="RefSeq" id="WP_380942186.1">
    <property type="nucleotide sequence ID" value="NZ_JBHUFC010000025.1"/>
</dbReference>
<proteinExistence type="predicted"/>
<protein>
    <submittedName>
        <fullName evidence="2">Nuclear transport factor 2 family protein</fullName>
    </submittedName>
</protein>
<dbReference type="Gene3D" id="3.10.450.50">
    <property type="match status" value="1"/>
</dbReference>
<organism evidence="2 3">
    <name type="scientific">Sphingomonas floccifaciens</name>
    <dbReference type="NCBI Taxonomy" id="1844115"/>
    <lineage>
        <taxon>Bacteria</taxon>
        <taxon>Pseudomonadati</taxon>
        <taxon>Pseudomonadota</taxon>
        <taxon>Alphaproteobacteria</taxon>
        <taxon>Sphingomonadales</taxon>
        <taxon>Sphingomonadaceae</taxon>
        <taxon>Sphingomonas</taxon>
    </lineage>
</organism>
<feature type="domain" description="SnoaL-like" evidence="1">
    <location>
        <begin position="5"/>
        <end position="118"/>
    </location>
</feature>
<gene>
    <name evidence="2" type="ORF">ACFSC3_20170</name>
</gene>
<dbReference type="Proteomes" id="UP001597283">
    <property type="component" value="Unassembled WGS sequence"/>
</dbReference>